<dbReference type="PANTHER" id="PTHR42693:SF53">
    <property type="entry name" value="ENDO-4-O-SULFATASE"/>
    <property type="match status" value="1"/>
</dbReference>
<feature type="domain" description="Glycosyl hydrolase family 98 putative carbohydrate-binding module" evidence="6">
    <location>
        <begin position="593"/>
        <end position="741"/>
    </location>
</feature>
<dbReference type="PANTHER" id="PTHR42693">
    <property type="entry name" value="ARYLSULFATASE FAMILY MEMBER"/>
    <property type="match status" value="1"/>
</dbReference>
<name>A0A7W3MUX3_9ACTN</name>
<evidence type="ECO:0000256" key="5">
    <source>
        <dbReference type="SAM" id="SignalP"/>
    </source>
</evidence>
<gene>
    <name evidence="7" type="ORF">HNR21_001248</name>
</gene>
<feature type="signal peptide" evidence="5">
    <location>
        <begin position="1"/>
        <end position="31"/>
    </location>
</feature>
<dbReference type="GO" id="GO:0004065">
    <property type="term" value="F:arylsulfatase activity"/>
    <property type="evidence" value="ECO:0007669"/>
    <property type="project" value="TreeGrafter"/>
</dbReference>
<comment type="caution">
    <text evidence="7">The sequence shown here is derived from an EMBL/GenBank/DDBJ whole genome shotgun (WGS) entry which is preliminary data.</text>
</comment>
<dbReference type="CDD" id="cd16145">
    <property type="entry name" value="ARS_like"/>
    <property type="match status" value="1"/>
</dbReference>
<keyword evidence="3" id="KW-0378">Hydrolase</keyword>
<evidence type="ECO:0000313" key="7">
    <source>
        <dbReference type="EMBL" id="MBA9002366.1"/>
    </source>
</evidence>
<dbReference type="Pfam" id="PF10633">
    <property type="entry name" value="NPCBM_assoc"/>
    <property type="match status" value="1"/>
</dbReference>
<dbReference type="Gene3D" id="3.40.720.10">
    <property type="entry name" value="Alkaline Phosphatase, subunit A"/>
    <property type="match status" value="1"/>
</dbReference>
<dbReference type="InterPro" id="IPR013222">
    <property type="entry name" value="Glyco_hyd_98_carb-bd"/>
</dbReference>
<dbReference type="InterPro" id="IPR038637">
    <property type="entry name" value="NPCBM_sf"/>
</dbReference>
<dbReference type="RefSeq" id="WP_182704421.1">
    <property type="nucleotide sequence ID" value="NZ_JACJII010000001.1"/>
</dbReference>
<evidence type="ECO:0000256" key="4">
    <source>
        <dbReference type="ARBA" id="ARBA00022837"/>
    </source>
</evidence>
<dbReference type="SUPFAM" id="SSF49785">
    <property type="entry name" value="Galactose-binding domain-like"/>
    <property type="match status" value="1"/>
</dbReference>
<dbReference type="Gene3D" id="3.30.1120.10">
    <property type="match status" value="1"/>
</dbReference>
<dbReference type="Gene3D" id="2.60.120.1060">
    <property type="entry name" value="NPCBM/NEW2 domain"/>
    <property type="match status" value="1"/>
</dbReference>
<organism evidence="7 8">
    <name type="scientific">Thermomonospora cellulosilytica</name>
    <dbReference type="NCBI Taxonomy" id="1411118"/>
    <lineage>
        <taxon>Bacteria</taxon>
        <taxon>Bacillati</taxon>
        <taxon>Actinomycetota</taxon>
        <taxon>Actinomycetes</taxon>
        <taxon>Streptosporangiales</taxon>
        <taxon>Thermomonosporaceae</taxon>
        <taxon>Thermomonospora</taxon>
    </lineage>
</organism>
<dbReference type="Pfam" id="PF08305">
    <property type="entry name" value="NPCBM"/>
    <property type="match status" value="1"/>
</dbReference>
<keyword evidence="4" id="KW-0106">Calcium</keyword>
<dbReference type="PROSITE" id="PS51318">
    <property type="entry name" value="TAT"/>
    <property type="match status" value="1"/>
</dbReference>
<keyword evidence="5" id="KW-0732">Signal</keyword>
<reference evidence="7 8" key="1">
    <citation type="submission" date="2020-08" db="EMBL/GenBank/DDBJ databases">
        <title>Sequencing the genomes of 1000 actinobacteria strains.</title>
        <authorList>
            <person name="Klenk H.-P."/>
        </authorList>
    </citation>
    <scope>NUCLEOTIDE SEQUENCE [LARGE SCALE GENOMIC DNA]</scope>
    <source>
        <strain evidence="7 8">DSM 45823</strain>
    </source>
</reference>
<dbReference type="InterPro" id="IPR024607">
    <property type="entry name" value="Sulfatase_CS"/>
</dbReference>
<accession>A0A7W3MUX3</accession>
<dbReference type="InterPro" id="IPR006311">
    <property type="entry name" value="TAT_signal"/>
</dbReference>
<dbReference type="PROSITE" id="PS00523">
    <property type="entry name" value="SULFATASE_1"/>
    <property type="match status" value="1"/>
</dbReference>
<dbReference type="AlphaFoldDB" id="A0A7W3MUX3"/>
<dbReference type="GO" id="GO:0046872">
    <property type="term" value="F:metal ion binding"/>
    <property type="evidence" value="ECO:0007669"/>
    <property type="project" value="UniProtKB-KW"/>
</dbReference>
<keyword evidence="8" id="KW-1185">Reference proteome</keyword>
<evidence type="ECO:0000313" key="8">
    <source>
        <dbReference type="Proteomes" id="UP000539313"/>
    </source>
</evidence>
<protein>
    <submittedName>
        <fullName evidence="7">Arylsulfatase A-like enzyme</fullName>
    </submittedName>
</protein>
<sequence>MTSRRRFLAGSALALGAAALPSLPASVPAAARPGNGTGTDPRLPNFVVILADDLGYGELGAYGQELIRTPNIDRLAAEGLRFTDAYAAGPVCAPSRCSLLTGLHSGHARVRRNPAGDPASIALRDGDTTFAEVLRARGYRTACIGKWGFGPEQPDQASHPNARGFEEFYGYITHGHAHDYYPAYLWHNGDRVQLPENADDNKGAFAPDLFRDRALDFIQAHQGEPFLLFLTPNLPHAPSDVPSTDPYGDQSWPAADKGHAAQVTRLDGYVGSILDALREHGLAGSTVVLLTSDNGPHEEGGFNPDRFDANGPLRGYKRNLYEGGVRVPLIAWSPGRIRPGTTDRPTQQIDLLPTLAELAGVPAPRDIDGLSVAPLLNGRSGGAAAPGHLYWYRLDNGVTSRANRTDGGRISRAAEAVRQGDWKAVRFAPGKDRAVPDDQWQVELYDLRSDLGETTDVAAAHPAVVARLVGLMRSSWADSYEREPFGLLLEAPDILLPGVPYTITGALANGSDRPWDGARLRLDVPADWSVRPVRRGFGRPAPGERARAEWQVTVPETTTAAEWRLTVTAHCTVGDVPLRFGTGRTFAPPPPPPAGDAYLSDLTWLSAVNGWGPVELDTSNGKAAAGDGTPISFGGTVHAKGLGVHSPSEVVYHLGAKCTRFTALVGIDDFSARQSSRGNVIAEVWADDTKVFDSGVLRAASGPRPVDVDITGARLLRLVVRQADSGNSFNHTSWADAFVHHVTSTSR</sequence>
<comment type="similarity">
    <text evidence="1">Belongs to the sulfatase family.</text>
</comment>
<dbReference type="InterPro" id="IPR018905">
    <property type="entry name" value="A-galactase_NEW3"/>
</dbReference>
<evidence type="ECO:0000256" key="1">
    <source>
        <dbReference type="ARBA" id="ARBA00008779"/>
    </source>
</evidence>
<dbReference type="Pfam" id="PF00884">
    <property type="entry name" value="Sulfatase"/>
    <property type="match status" value="1"/>
</dbReference>
<proteinExistence type="inferred from homology"/>
<dbReference type="SMART" id="SM00776">
    <property type="entry name" value="NPCBM"/>
    <property type="match status" value="1"/>
</dbReference>
<dbReference type="InterPro" id="IPR008979">
    <property type="entry name" value="Galactose-bd-like_sf"/>
</dbReference>
<dbReference type="Proteomes" id="UP000539313">
    <property type="component" value="Unassembled WGS sequence"/>
</dbReference>
<dbReference type="InterPro" id="IPR050738">
    <property type="entry name" value="Sulfatase"/>
</dbReference>
<dbReference type="InterPro" id="IPR000917">
    <property type="entry name" value="Sulfatase_N"/>
</dbReference>
<evidence type="ECO:0000256" key="2">
    <source>
        <dbReference type="ARBA" id="ARBA00022723"/>
    </source>
</evidence>
<evidence type="ECO:0000259" key="6">
    <source>
        <dbReference type="SMART" id="SM00776"/>
    </source>
</evidence>
<dbReference type="InterPro" id="IPR017850">
    <property type="entry name" value="Alkaline_phosphatase_core_sf"/>
</dbReference>
<evidence type="ECO:0000256" key="3">
    <source>
        <dbReference type="ARBA" id="ARBA00022801"/>
    </source>
</evidence>
<dbReference type="SUPFAM" id="SSF53649">
    <property type="entry name" value="Alkaline phosphatase-like"/>
    <property type="match status" value="1"/>
</dbReference>
<feature type="chain" id="PRO_5038627235" evidence="5">
    <location>
        <begin position="32"/>
        <end position="747"/>
    </location>
</feature>
<dbReference type="EMBL" id="JACJII010000001">
    <property type="protein sequence ID" value="MBA9002366.1"/>
    <property type="molecule type" value="Genomic_DNA"/>
</dbReference>
<keyword evidence="2" id="KW-0479">Metal-binding</keyword>